<organism evidence="1 2">
    <name type="scientific">Halorubrum miltondacostae</name>
    <dbReference type="NCBI Taxonomy" id="3076378"/>
    <lineage>
        <taxon>Archaea</taxon>
        <taxon>Methanobacteriati</taxon>
        <taxon>Methanobacteriota</taxon>
        <taxon>Stenosarchaea group</taxon>
        <taxon>Halobacteria</taxon>
        <taxon>Halobacteriales</taxon>
        <taxon>Haloferacaceae</taxon>
        <taxon>Halorubrum</taxon>
    </lineage>
</organism>
<dbReference type="Pfam" id="PF13646">
    <property type="entry name" value="HEAT_2"/>
    <property type="match status" value="1"/>
</dbReference>
<name>A0ABD5M5T0_9EURY</name>
<protein>
    <submittedName>
        <fullName evidence="1">HEAT repeat domain-containing protein</fullName>
    </submittedName>
</protein>
<sequence>MKNPLAKATPEVGYQTVEWDMLKPPDERVMPLRHTNRLKLSDMSVRPDQNLTEYSLVDRAGNTYTQADFDQIPETPDPERLDEVLRKVKSSSGKQRRVALAHLAPMTAVAPAACAAAVEPMVELLATSPPAVQGEALNVLTTIGESDPERTHPAVDPAVALLNSGTHSLLWNEAVPFLAMFAEHDASAVTAAVPALATRLRAESANTNDVARILAAIGRSQPDALIDVVPKLEVFLETEPGRAHVWILTAIGHLSKEHPDMTVEVVPTAGELLSHEGLALRSNAAGVLADIAGEYPTEVKPWAPDAIGLLADDDAQVRQNAVAILARVAAEHPDAVRPASEELLAVLEDDLDRTRFNACWALNYINATEAVDALREVAATDPAGDVRSVAALAVDNIEN</sequence>
<gene>
    <name evidence="1" type="ORF">ABNG04_14120</name>
</gene>
<dbReference type="AlphaFoldDB" id="A0ABD5M5T0"/>
<proteinExistence type="predicted"/>
<dbReference type="Proteomes" id="UP001567572">
    <property type="component" value="Unassembled WGS sequence"/>
</dbReference>
<dbReference type="InterPro" id="IPR011989">
    <property type="entry name" value="ARM-like"/>
</dbReference>
<accession>A0ABD5M5T0</accession>
<keyword evidence="2" id="KW-1185">Reference proteome</keyword>
<evidence type="ECO:0000313" key="2">
    <source>
        <dbReference type="Proteomes" id="UP001567572"/>
    </source>
</evidence>
<dbReference type="EMBL" id="JBEDNY010000005">
    <property type="protein sequence ID" value="MEZ3164995.1"/>
    <property type="molecule type" value="Genomic_DNA"/>
</dbReference>
<evidence type="ECO:0000313" key="1">
    <source>
        <dbReference type="EMBL" id="MEZ3164995.1"/>
    </source>
</evidence>
<comment type="caution">
    <text evidence="1">The sequence shown here is derived from an EMBL/GenBank/DDBJ whole genome shotgun (WGS) entry which is preliminary data.</text>
</comment>
<dbReference type="InterPro" id="IPR016024">
    <property type="entry name" value="ARM-type_fold"/>
</dbReference>
<reference evidence="1 2" key="1">
    <citation type="submission" date="2024-06" db="EMBL/GenBank/DDBJ databases">
        <title>Halorubrum miltondacostae sp. nov., a potential PHA producer isolated from an inland solar saltern in Rio Maior, Portugal.</title>
        <authorList>
            <person name="Albuquerque L."/>
            <person name="Viver T."/>
            <person name="Barroso C."/>
            <person name="Claudino R."/>
            <person name="Galvan M."/>
            <person name="Simoes G."/>
            <person name="Lobo Da Cunha A."/>
            <person name="Egas C."/>
        </authorList>
    </citation>
    <scope>NUCLEOTIDE SEQUENCE [LARGE SCALE GENOMIC DNA]</scope>
    <source>
        <strain evidence="1 2">RMP-11</strain>
    </source>
</reference>
<dbReference type="RefSeq" id="WP_371163034.1">
    <property type="nucleotide sequence ID" value="NZ_JBEDNX010000007.1"/>
</dbReference>
<dbReference type="SUPFAM" id="SSF48371">
    <property type="entry name" value="ARM repeat"/>
    <property type="match status" value="1"/>
</dbReference>
<dbReference type="Gene3D" id="1.25.10.10">
    <property type="entry name" value="Leucine-rich Repeat Variant"/>
    <property type="match status" value="2"/>
</dbReference>